<dbReference type="GO" id="GO:0033922">
    <property type="term" value="F:peptidoglycan beta-N-acetylmuramidase activity"/>
    <property type="evidence" value="ECO:0007669"/>
    <property type="project" value="InterPro"/>
</dbReference>
<proteinExistence type="predicted"/>
<dbReference type="Proteomes" id="UP000284120">
    <property type="component" value="Unassembled WGS sequence"/>
</dbReference>
<dbReference type="OrthoDB" id="9801061at2"/>
<keyword evidence="4" id="KW-1185">Reference proteome</keyword>
<name>A0A3S3R9E4_9SPHI</name>
<reference evidence="3 4" key="1">
    <citation type="submission" date="2018-06" db="EMBL/GenBank/DDBJ databases">
        <title>Pedobacter endophyticus sp. nov., an endophytic bacterium isolated from a leaf of Triticum aestivum.</title>
        <authorList>
            <person name="Zhang L."/>
        </authorList>
    </citation>
    <scope>NUCLEOTIDE SEQUENCE [LARGE SCALE GENOMIC DNA]</scope>
    <source>
        <strain evidence="3 4">CM134L-2</strain>
    </source>
</reference>
<dbReference type="InterPro" id="IPR048503">
    <property type="entry name" value="NamZ_C"/>
</dbReference>
<evidence type="ECO:0000313" key="4">
    <source>
        <dbReference type="Proteomes" id="UP000284120"/>
    </source>
</evidence>
<dbReference type="RefSeq" id="WP_113646484.1">
    <property type="nucleotide sequence ID" value="NZ_QMHN01000001.1"/>
</dbReference>
<sequence>MKVQFGIDVLLANPQPYLQARIGLVCNQASVAQNGTNTGLALQQSGFNLIKIFGPEHGFDTTGEDGKFIHHQIDQLTQLPIISLYSEKLAPSREDLADLDLVIVDLPDIGSRFYTYLWTMSYVMESCEKYHTPILILDRPNPIASHLEMAEGPLLTPACSSFIGRFPIPINHQCTFGELAQYFKTMYYPQLNLEVLPMKHWDRTTNTNYHFHATSPAIQNREVTYIYPGSCLFEGLNINEGRGTDQAFQQFGAPWINHHLLAKTVEQQLTTATIEKVAYTPSFGLYENEECYGLKITPVQPTQFKAVAYFIKLIQIIHQLFPAELQERNYLTNVNPDGSKHLDKLLGVPHAFQKIIKGQITTAVPQWAVEMEPYLLYKN</sequence>
<dbReference type="PANTHER" id="PTHR42915:SF1">
    <property type="entry name" value="PEPTIDOGLYCAN BETA-N-ACETYLMURAMIDASE NAMZ"/>
    <property type="match status" value="1"/>
</dbReference>
<dbReference type="Pfam" id="PF20732">
    <property type="entry name" value="NamZ_C"/>
    <property type="match status" value="1"/>
</dbReference>
<dbReference type="PIRSF" id="PIRSF016719">
    <property type="entry name" value="UCP016719"/>
    <property type="match status" value="1"/>
</dbReference>
<feature type="domain" description="Peptidoglycan beta-N-acetylmuramidase NamZ N-terminal" evidence="1">
    <location>
        <begin position="22"/>
        <end position="221"/>
    </location>
</feature>
<evidence type="ECO:0000313" key="3">
    <source>
        <dbReference type="EMBL" id="RWU11000.1"/>
    </source>
</evidence>
<dbReference type="EMBL" id="SAYW01000001">
    <property type="protein sequence ID" value="RWU11000.1"/>
    <property type="molecule type" value="Genomic_DNA"/>
</dbReference>
<feature type="domain" description="Peptidoglycan beta-N-acetylmuramidase NamZ C-terminal" evidence="2">
    <location>
        <begin position="226"/>
        <end position="367"/>
    </location>
</feature>
<dbReference type="PANTHER" id="PTHR42915">
    <property type="entry name" value="HYPOTHETICAL 460 KDA PROTEIN IN FEUA-SIGW INTERGENIC REGION [PRECURSOR]"/>
    <property type="match status" value="1"/>
</dbReference>
<dbReference type="Gene3D" id="3.90.1150.140">
    <property type="match status" value="1"/>
</dbReference>
<evidence type="ECO:0000259" key="1">
    <source>
        <dbReference type="Pfam" id="PF07075"/>
    </source>
</evidence>
<comment type="caution">
    <text evidence="3">The sequence shown here is derived from an EMBL/GenBank/DDBJ whole genome shotgun (WGS) entry which is preliminary data.</text>
</comment>
<dbReference type="AlphaFoldDB" id="A0A3S3R9E4"/>
<gene>
    <name evidence="3" type="ORF">DPV69_06640</name>
</gene>
<accession>A0A3S3R9E4</accession>
<dbReference type="InterPro" id="IPR008302">
    <property type="entry name" value="NamZ"/>
</dbReference>
<organism evidence="3 4">
    <name type="scientific">Pedobacter chitinilyticus</name>
    <dbReference type="NCBI Taxonomy" id="2233776"/>
    <lineage>
        <taxon>Bacteria</taxon>
        <taxon>Pseudomonadati</taxon>
        <taxon>Bacteroidota</taxon>
        <taxon>Sphingobacteriia</taxon>
        <taxon>Sphingobacteriales</taxon>
        <taxon>Sphingobacteriaceae</taxon>
        <taxon>Pedobacter</taxon>
    </lineage>
</organism>
<dbReference type="InterPro" id="IPR048502">
    <property type="entry name" value="NamZ_N"/>
</dbReference>
<dbReference type="Gene3D" id="3.40.50.12170">
    <property type="entry name" value="Uncharacterised protein PF07075, DUF1343"/>
    <property type="match status" value="1"/>
</dbReference>
<evidence type="ECO:0000259" key="2">
    <source>
        <dbReference type="Pfam" id="PF20732"/>
    </source>
</evidence>
<dbReference type="Pfam" id="PF07075">
    <property type="entry name" value="NamZ_N"/>
    <property type="match status" value="1"/>
</dbReference>
<protein>
    <submittedName>
        <fullName evidence="3">DUF1343 domain-containing protein</fullName>
    </submittedName>
</protein>